<organism evidence="12 13">
    <name type="scientific">Woeseia oceani</name>
    <dbReference type="NCBI Taxonomy" id="1548547"/>
    <lineage>
        <taxon>Bacteria</taxon>
        <taxon>Pseudomonadati</taxon>
        <taxon>Pseudomonadota</taxon>
        <taxon>Gammaproteobacteria</taxon>
        <taxon>Woeseiales</taxon>
        <taxon>Woeseiaceae</taxon>
        <taxon>Woeseia</taxon>
    </lineage>
</organism>
<evidence type="ECO:0000259" key="10">
    <source>
        <dbReference type="Pfam" id="PF00593"/>
    </source>
</evidence>
<feature type="domain" description="TonB-dependent receptor-like beta-barrel" evidence="10">
    <location>
        <begin position="371"/>
        <end position="877"/>
    </location>
</feature>
<dbReference type="Pfam" id="PF00593">
    <property type="entry name" value="TonB_dep_Rec_b-barrel"/>
    <property type="match status" value="1"/>
</dbReference>
<comment type="similarity">
    <text evidence="8 9">Belongs to the TonB-dependent receptor family.</text>
</comment>
<reference evidence="12 13" key="1">
    <citation type="submission" date="2016-06" db="EMBL/GenBank/DDBJ databases">
        <title>Complete genome sequence of a deep-branching marine Gamma Proteobacterium Woeseia oceani type strain XK5.</title>
        <authorList>
            <person name="Mu D."/>
            <person name="Du Z."/>
        </authorList>
    </citation>
    <scope>NUCLEOTIDE SEQUENCE [LARGE SCALE GENOMIC DNA]</scope>
    <source>
        <strain evidence="12 13">XK5</strain>
    </source>
</reference>
<protein>
    <submittedName>
        <fullName evidence="12">TonB-dependent receptor</fullName>
    </submittedName>
</protein>
<dbReference type="KEGG" id="woc:BA177_17520"/>
<dbReference type="InterPro" id="IPR000531">
    <property type="entry name" value="Beta-barrel_TonB"/>
</dbReference>
<sequence>MGAVHAQETSDSSDSDASMEEIMVTGSRVARSGYETQTPVTVINQETIESAAPTNLADFVNELPGVVGSSMPSTSNRSQSSGTAGVNSVNLRALGNTRTLVLLDGRRSVGSLSNGTVDINTFPQALVKSVEVVTGGASATYGSDAVSGVVNFILDHDYTGLKVDFNAGETSRGDDETQSATIGYGASFANDRGHLLLNGEVTRREGIYGVPRDWNNDGWYLVNNPDYVPGNGLPERLVVGNAGQSVMTPGGIITNTALRGTYFGVNSTVNQFAYGNTRDPWTIGGDWQLGQSNNTVSLIPEDDRDGVFAHLTYNITDSIEAFAEASYNKSHAYGWGGSFYDKGNVRIQGDNAFIPETVQQRMTDLGITEFTLGTSNGDLPNRFNDMEREVTRYVVGLNGSFSALGRDWSWDTYYQKGFTEARESVFATNLANLGMATDAVLDPGTGEIVCRSTLTDPGNGCIPFNRMGIGVNTPEAVDYVTGWPTRLQRFDQEVLALNFTTDVKGWVDPIGLAFGLEYRTEEISGSVEEQYQSGWRVGNYLPTFGEYDVFEGYVEALVPLPANLELSTAVRATDYSTSGSVTTWKVGLNWSVTDDVRLRLTKSRDIRAPGLSELFEAGRRRTNTLQVPNPADPGNPTNVQFTENVTGNPNLQPEEADSLGLGLVWRPSFVEGLGLSVDYYQIDINDAIGELGAQQIVDRCFEGDDVYCQAIDFGVGNTGSTVITELRNGPFNFVTETAEGIDLEMSYLFPMTGLPGDVTLSALATHYLEYKTDDGINPATDDAGENAGSGPPDWLYRISATYNTDQFTVGLTGRGVSDGVYNNSNIECLTGCPVSTSVNRTVNNNQIDGAFYTDLYMSHTLMSGDTETQLFFKVTNLFDRDPPIVVNGPSDSSQVEPYTNEALYDTRGRAFKLGVRFRW</sequence>
<evidence type="ECO:0000256" key="5">
    <source>
        <dbReference type="ARBA" id="ARBA00023077"/>
    </source>
</evidence>
<name>A0A193LJN3_9GAMM</name>
<evidence type="ECO:0000256" key="8">
    <source>
        <dbReference type="PROSITE-ProRule" id="PRU01360"/>
    </source>
</evidence>
<dbReference type="InterPro" id="IPR037066">
    <property type="entry name" value="Plug_dom_sf"/>
</dbReference>
<dbReference type="InterPro" id="IPR036942">
    <property type="entry name" value="Beta-barrel_TonB_sf"/>
</dbReference>
<dbReference type="InterPro" id="IPR039426">
    <property type="entry name" value="TonB-dep_rcpt-like"/>
</dbReference>
<dbReference type="EMBL" id="CP016268">
    <property type="protein sequence ID" value="ANO52750.1"/>
    <property type="molecule type" value="Genomic_DNA"/>
</dbReference>
<dbReference type="STRING" id="1548547.BA177_17520"/>
<gene>
    <name evidence="12" type="ORF">BA177_17520</name>
</gene>
<dbReference type="InterPro" id="IPR012910">
    <property type="entry name" value="Plug_dom"/>
</dbReference>
<evidence type="ECO:0000313" key="12">
    <source>
        <dbReference type="EMBL" id="ANO52750.1"/>
    </source>
</evidence>
<evidence type="ECO:0000256" key="3">
    <source>
        <dbReference type="ARBA" id="ARBA00022452"/>
    </source>
</evidence>
<dbReference type="Gene3D" id="2.170.130.10">
    <property type="entry name" value="TonB-dependent receptor, plug domain"/>
    <property type="match status" value="1"/>
</dbReference>
<dbReference type="RefSeq" id="WP_068618379.1">
    <property type="nucleotide sequence ID" value="NZ_CP016268.1"/>
</dbReference>
<dbReference type="PANTHER" id="PTHR47234:SF2">
    <property type="entry name" value="TONB-DEPENDENT RECEPTOR"/>
    <property type="match status" value="1"/>
</dbReference>
<feature type="domain" description="TonB-dependent receptor plug" evidence="11">
    <location>
        <begin position="35"/>
        <end position="149"/>
    </location>
</feature>
<evidence type="ECO:0000259" key="11">
    <source>
        <dbReference type="Pfam" id="PF07715"/>
    </source>
</evidence>
<proteinExistence type="inferred from homology"/>
<keyword evidence="3 8" id="KW-1134">Transmembrane beta strand</keyword>
<keyword evidence="2 8" id="KW-0813">Transport</keyword>
<evidence type="ECO:0000256" key="9">
    <source>
        <dbReference type="RuleBase" id="RU003357"/>
    </source>
</evidence>
<keyword evidence="12" id="KW-0675">Receptor</keyword>
<dbReference type="PROSITE" id="PS52016">
    <property type="entry name" value="TONB_DEPENDENT_REC_3"/>
    <property type="match status" value="1"/>
</dbReference>
<evidence type="ECO:0000256" key="6">
    <source>
        <dbReference type="ARBA" id="ARBA00023136"/>
    </source>
</evidence>
<dbReference type="Gene3D" id="2.40.170.20">
    <property type="entry name" value="TonB-dependent receptor, beta-barrel domain"/>
    <property type="match status" value="1"/>
</dbReference>
<comment type="subcellular location">
    <subcellularLocation>
        <location evidence="1 8">Cell outer membrane</location>
        <topology evidence="1 8">Multi-pass membrane protein</topology>
    </subcellularLocation>
</comment>
<dbReference type="AlphaFoldDB" id="A0A193LJN3"/>
<keyword evidence="4 8" id="KW-0812">Transmembrane</keyword>
<dbReference type="Proteomes" id="UP000092695">
    <property type="component" value="Chromosome"/>
</dbReference>
<evidence type="ECO:0000256" key="4">
    <source>
        <dbReference type="ARBA" id="ARBA00022692"/>
    </source>
</evidence>
<dbReference type="Pfam" id="PF07715">
    <property type="entry name" value="Plug"/>
    <property type="match status" value="1"/>
</dbReference>
<dbReference type="SUPFAM" id="SSF56935">
    <property type="entry name" value="Porins"/>
    <property type="match status" value="1"/>
</dbReference>
<accession>A0A193LJN3</accession>
<dbReference type="GO" id="GO:0009279">
    <property type="term" value="C:cell outer membrane"/>
    <property type="evidence" value="ECO:0007669"/>
    <property type="project" value="UniProtKB-SubCell"/>
</dbReference>
<evidence type="ECO:0000256" key="2">
    <source>
        <dbReference type="ARBA" id="ARBA00022448"/>
    </source>
</evidence>
<evidence type="ECO:0000313" key="13">
    <source>
        <dbReference type="Proteomes" id="UP000092695"/>
    </source>
</evidence>
<keyword evidence="7 8" id="KW-0998">Cell outer membrane</keyword>
<evidence type="ECO:0000256" key="1">
    <source>
        <dbReference type="ARBA" id="ARBA00004571"/>
    </source>
</evidence>
<keyword evidence="6 8" id="KW-0472">Membrane</keyword>
<evidence type="ECO:0000256" key="7">
    <source>
        <dbReference type="ARBA" id="ARBA00023237"/>
    </source>
</evidence>
<keyword evidence="5 9" id="KW-0798">TonB box</keyword>
<keyword evidence="13" id="KW-1185">Reference proteome</keyword>
<dbReference type="PANTHER" id="PTHR47234">
    <property type="match status" value="1"/>
</dbReference>